<dbReference type="InterPro" id="IPR008333">
    <property type="entry name" value="Cbr1-like_FAD-bd_dom"/>
</dbReference>
<dbReference type="STRING" id="667725.A0A0L0FRB7"/>
<dbReference type="OrthoDB" id="432685at2759"/>
<name>A0A0L0FRB7_9EUKA</name>
<dbReference type="InterPro" id="IPR039261">
    <property type="entry name" value="FNR_nucleotide-bd"/>
</dbReference>
<dbReference type="InterPro" id="IPR017938">
    <property type="entry name" value="Riboflavin_synthase-like_b-brl"/>
</dbReference>
<dbReference type="Proteomes" id="UP000054560">
    <property type="component" value="Unassembled WGS sequence"/>
</dbReference>
<dbReference type="SUPFAM" id="SSF52343">
    <property type="entry name" value="Ferredoxin reductase-like, C-terminal NADP-linked domain"/>
    <property type="match status" value="1"/>
</dbReference>
<keyword evidence="4" id="KW-0560">Oxidoreductase</keyword>
<dbReference type="eggNOG" id="KOG0534">
    <property type="taxonomic scope" value="Eukaryota"/>
</dbReference>
<feature type="binding site" evidence="5">
    <location>
        <position position="138"/>
    </location>
    <ligand>
        <name>FAD</name>
        <dbReference type="ChEBI" id="CHEBI:57692"/>
    </ligand>
</feature>
<keyword evidence="8" id="KW-1185">Reference proteome</keyword>
<feature type="binding site" evidence="5">
    <location>
        <position position="154"/>
    </location>
    <ligand>
        <name>FAD</name>
        <dbReference type="ChEBI" id="CHEBI:57692"/>
    </ligand>
</feature>
<evidence type="ECO:0000256" key="3">
    <source>
        <dbReference type="ARBA" id="ARBA00022827"/>
    </source>
</evidence>
<evidence type="ECO:0000256" key="4">
    <source>
        <dbReference type="ARBA" id="ARBA00023002"/>
    </source>
</evidence>
<dbReference type="Gene3D" id="3.40.50.80">
    <property type="entry name" value="Nucleotide-binding domain of ferredoxin-NADP reductase (FNR) module"/>
    <property type="match status" value="1"/>
</dbReference>
<feature type="binding site" evidence="5">
    <location>
        <position position="161"/>
    </location>
    <ligand>
        <name>FAD</name>
        <dbReference type="ChEBI" id="CHEBI:57692"/>
    </ligand>
</feature>
<dbReference type="InterPro" id="IPR017927">
    <property type="entry name" value="FAD-bd_FR_type"/>
</dbReference>
<sequence>MYDISRPVDVISRPTCPTIFRHDIYSLDHNTKYLYSIEFISFVMEIHRKTAVAAREVLKNKKVQLTANKGMVPPTRVETTPIDVVRWGEYKVTGVIKRGVNSVEINIRLPNPHIQIGIKPGCHVFLGRQIDGRIVSQPYTPVTDAHGTLVFLIKRYEGGLVSPWLYDLLPGNTVHMRGPAGAFDVDSFMYGTSKLVCIAGGTGITAILPIVKHILQATGRATPAQGGISIAVSASDAEGPTIMVSEPLSIVLIHCDKTREEALMVPAVEMLKDFSGSRLSVVNIYSEEMSRDENVVTSRLTSQRLAEILQWGHGFPEVHAPGLVAKTKFLICGPHSLNEMLREALIVQRFGEDDFFVFE</sequence>
<evidence type="ECO:0000313" key="7">
    <source>
        <dbReference type="EMBL" id="KNC79367.1"/>
    </source>
</evidence>
<evidence type="ECO:0000313" key="8">
    <source>
        <dbReference type="Proteomes" id="UP000054560"/>
    </source>
</evidence>
<dbReference type="InterPro" id="IPR001834">
    <property type="entry name" value="CBR-like"/>
</dbReference>
<organism evidence="7 8">
    <name type="scientific">Sphaeroforma arctica JP610</name>
    <dbReference type="NCBI Taxonomy" id="667725"/>
    <lineage>
        <taxon>Eukaryota</taxon>
        <taxon>Ichthyosporea</taxon>
        <taxon>Ichthyophonida</taxon>
        <taxon>Sphaeroforma</taxon>
    </lineage>
</organism>
<comment type="cofactor">
    <cofactor evidence="1 5">
        <name>FAD</name>
        <dbReference type="ChEBI" id="CHEBI:57692"/>
    </cofactor>
</comment>
<reference evidence="7 8" key="1">
    <citation type="submission" date="2011-02" db="EMBL/GenBank/DDBJ databases">
        <title>The Genome Sequence of Sphaeroforma arctica JP610.</title>
        <authorList>
            <consortium name="The Broad Institute Genome Sequencing Platform"/>
            <person name="Russ C."/>
            <person name="Cuomo C."/>
            <person name="Young S.K."/>
            <person name="Zeng Q."/>
            <person name="Gargeya S."/>
            <person name="Alvarado L."/>
            <person name="Berlin A."/>
            <person name="Chapman S.B."/>
            <person name="Chen Z."/>
            <person name="Freedman E."/>
            <person name="Gellesch M."/>
            <person name="Goldberg J."/>
            <person name="Griggs A."/>
            <person name="Gujja S."/>
            <person name="Heilman E."/>
            <person name="Heiman D."/>
            <person name="Howarth C."/>
            <person name="Mehta T."/>
            <person name="Neiman D."/>
            <person name="Pearson M."/>
            <person name="Roberts A."/>
            <person name="Saif S."/>
            <person name="Shea T."/>
            <person name="Shenoy N."/>
            <person name="Sisk P."/>
            <person name="Stolte C."/>
            <person name="Sykes S."/>
            <person name="White J."/>
            <person name="Yandava C."/>
            <person name="Burger G."/>
            <person name="Gray M.W."/>
            <person name="Holland P.W.H."/>
            <person name="King N."/>
            <person name="Lang F.B.F."/>
            <person name="Roger A.J."/>
            <person name="Ruiz-Trillo I."/>
            <person name="Haas B."/>
            <person name="Nusbaum C."/>
            <person name="Birren B."/>
        </authorList>
    </citation>
    <scope>NUCLEOTIDE SEQUENCE [LARGE SCALE GENOMIC DNA]</scope>
    <source>
        <strain evidence="7 8">JP610</strain>
    </source>
</reference>
<dbReference type="PROSITE" id="PS51384">
    <property type="entry name" value="FAD_FR"/>
    <property type="match status" value="1"/>
</dbReference>
<dbReference type="AlphaFoldDB" id="A0A0L0FRB7"/>
<dbReference type="InterPro" id="IPR001433">
    <property type="entry name" value="OxRdtase_FAD/NAD-bd"/>
</dbReference>
<feature type="binding site" evidence="5">
    <location>
        <position position="205"/>
    </location>
    <ligand>
        <name>FAD</name>
        <dbReference type="ChEBI" id="CHEBI:57692"/>
    </ligand>
</feature>
<proteinExistence type="predicted"/>
<dbReference type="GeneID" id="25908735"/>
<protein>
    <recommendedName>
        <fullName evidence="6">FAD-binding FR-type domain-containing protein</fullName>
    </recommendedName>
</protein>
<dbReference type="EMBL" id="KQ242318">
    <property type="protein sequence ID" value="KNC79367.1"/>
    <property type="molecule type" value="Genomic_DNA"/>
</dbReference>
<dbReference type="SUPFAM" id="SSF63380">
    <property type="entry name" value="Riboflavin synthase domain-like"/>
    <property type="match status" value="1"/>
</dbReference>
<keyword evidence="2 5" id="KW-0285">Flavoprotein</keyword>
<dbReference type="PRINTS" id="PR00406">
    <property type="entry name" value="CYTB5RDTASE"/>
</dbReference>
<feature type="binding site" evidence="5">
    <location>
        <position position="139"/>
    </location>
    <ligand>
        <name>FAD</name>
        <dbReference type="ChEBI" id="CHEBI:57692"/>
    </ligand>
</feature>
<dbReference type="RefSeq" id="XP_014153269.1">
    <property type="nucleotide sequence ID" value="XM_014297794.1"/>
</dbReference>
<dbReference type="Pfam" id="PF00970">
    <property type="entry name" value="FAD_binding_6"/>
    <property type="match status" value="1"/>
</dbReference>
<evidence type="ECO:0000256" key="5">
    <source>
        <dbReference type="PIRSR" id="PIRSR601834-1"/>
    </source>
</evidence>
<dbReference type="GO" id="GO:0016491">
    <property type="term" value="F:oxidoreductase activity"/>
    <property type="evidence" value="ECO:0007669"/>
    <property type="project" value="UniProtKB-KW"/>
</dbReference>
<feature type="domain" description="FAD-binding FR-type" evidence="6">
    <location>
        <begin position="85"/>
        <end position="186"/>
    </location>
</feature>
<gene>
    <name evidence="7" type="ORF">SARC_08231</name>
</gene>
<dbReference type="Gene3D" id="2.40.30.10">
    <property type="entry name" value="Translation factors"/>
    <property type="match status" value="1"/>
</dbReference>
<dbReference type="CDD" id="cd06183">
    <property type="entry name" value="cyt_b5_reduct_like"/>
    <property type="match status" value="1"/>
</dbReference>
<evidence type="ECO:0000259" key="6">
    <source>
        <dbReference type="PROSITE" id="PS51384"/>
    </source>
</evidence>
<dbReference type="PANTHER" id="PTHR19370">
    <property type="entry name" value="NADH-CYTOCHROME B5 REDUCTASE"/>
    <property type="match status" value="1"/>
</dbReference>
<feature type="binding site" evidence="5">
    <location>
        <position position="162"/>
    </location>
    <ligand>
        <name>FAD</name>
        <dbReference type="ChEBI" id="CHEBI:57692"/>
    </ligand>
</feature>
<keyword evidence="3 5" id="KW-0274">FAD</keyword>
<dbReference type="Pfam" id="PF00175">
    <property type="entry name" value="NAD_binding_1"/>
    <property type="match status" value="1"/>
</dbReference>
<evidence type="ECO:0000256" key="1">
    <source>
        <dbReference type="ARBA" id="ARBA00001974"/>
    </source>
</evidence>
<feature type="binding site" evidence="5">
    <location>
        <position position="152"/>
    </location>
    <ligand>
        <name>FAD</name>
        <dbReference type="ChEBI" id="CHEBI:57692"/>
    </ligand>
</feature>
<accession>A0A0L0FRB7</accession>
<evidence type="ECO:0000256" key="2">
    <source>
        <dbReference type="ARBA" id="ARBA00022630"/>
    </source>
</evidence>